<gene>
    <name evidence="1" type="ORF">AVDCRST_MAG93-22</name>
</gene>
<sequence>MTVIQYRQACFLACPQLYAKFLAGTLDLCRVVYGRFVLYG</sequence>
<evidence type="ECO:0000313" key="1">
    <source>
        <dbReference type="EMBL" id="CAA9211032.1"/>
    </source>
</evidence>
<name>A0A6J4GZL9_9CHLR</name>
<dbReference type="EMBL" id="CADCTR010000008">
    <property type="protein sequence ID" value="CAA9211032.1"/>
    <property type="molecule type" value="Genomic_DNA"/>
</dbReference>
<organism evidence="1">
    <name type="scientific">uncultured Chloroflexia bacterium</name>
    <dbReference type="NCBI Taxonomy" id="1672391"/>
    <lineage>
        <taxon>Bacteria</taxon>
        <taxon>Bacillati</taxon>
        <taxon>Chloroflexota</taxon>
        <taxon>Chloroflexia</taxon>
        <taxon>environmental samples</taxon>
    </lineage>
</organism>
<accession>A0A6J4GZL9</accession>
<protein>
    <submittedName>
        <fullName evidence="1">Uncharacterized protein</fullName>
    </submittedName>
</protein>
<dbReference type="AlphaFoldDB" id="A0A6J4GZL9"/>
<proteinExistence type="predicted"/>
<reference evidence="1" key="1">
    <citation type="submission" date="2020-02" db="EMBL/GenBank/DDBJ databases">
        <authorList>
            <person name="Meier V. D."/>
        </authorList>
    </citation>
    <scope>NUCLEOTIDE SEQUENCE</scope>
    <source>
        <strain evidence="1">AVDCRST_MAG93</strain>
    </source>
</reference>
<feature type="non-terminal residue" evidence="1">
    <location>
        <position position="40"/>
    </location>
</feature>